<dbReference type="STRING" id="446470.Snas_0033"/>
<feature type="compositionally biased region" description="Gly residues" evidence="1">
    <location>
        <begin position="223"/>
        <end position="233"/>
    </location>
</feature>
<dbReference type="HOGENOM" id="CLU_521670_0_0_11"/>
<protein>
    <submittedName>
        <fullName evidence="2">Uncharacterized protein</fullName>
    </submittedName>
</protein>
<feature type="compositionally biased region" description="Pro residues" evidence="1">
    <location>
        <begin position="282"/>
        <end position="292"/>
    </location>
</feature>
<evidence type="ECO:0000256" key="1">
    <source>
        <dbReference type="SAM" id="MobiDB-lite"/>
    </source>
</evidence>
<keyword evidence="3" id="KW-1185">Reference proteome</keyword>
<sequence length="522" mass="54092">MGTSYEGLNLDQIHQIASADNDSAVEIDEQADGARVLAEAVACAVDRLAEAHRYIGQEDLEQVSKALMVDGDRAASSGSLAGLVSGAVTGFEGEAARAAIDRVVRLTEVSESGREQLEPQHKAFSAVADLVRRNHLRITELREEREKWLSVARADPENSRLREEFADAVGVWGLDQGRLIQAINDRYDADGRSAMQSSAEAYLRHVESLAPPRPYDGPRRSRGGSGGGSGDGGSATSSPGPTLASLPGAEAPLPAASASAPASSSGVGGPPLLQTGPVAGPVLPPVTGPTVPPSASTPGPFGPSGYYVPSVRVTPPVIGARSARPFGATGTPPLRPNPNGVVRPVIGQRPGPVASGTTRPVVRPVINGAANTVGRGTPAGAGGRGAPKPGSRPIVPSRHGRPPQPGTRVASDRPVKAEGKVIRAGTERLRVESPEFSRTPRNIHGGNENLNRAVIRGSRALTPSPAERIEPKPAPAADPDWCAEATVVRPVIRGFRDKRDEPVFDPGPIVTPHSLGRGTGSA</sequence>
<reference evidence="2 3" key="1">
    <citation type="journal article" date="2009" name="Stand. Genomic Sci.">
        <title>Complete genome sequence of Stackebrandtia nassauensis type strain (LLR-40K-21).</title>
        <authorList>
            <person name="Munk C."/>
            <person name="Lapidus A."/>
            <person name="Copeland A."/>
            <person name="Jando M."/>
            <person name="Mayilraj S."/>
            <person name="Glavina Del Rio T."/>
            <person name="Nolan M."/>
            <person name="Chen F."/>
            <person name="Lucas S."/>
            <person name="Tice H."/>
            <person name="Cheng J.F."/>
            <person name="Han C."/>
            <person name="Detter J.C."/>
            <person name="Bruce D."/>
            <person name="Goodwin L."/>
            <person name="Chain P."/>
            <person name="Pitluck S."/>
            <person name="Goker M."/>
            <person name="Ovchinikova G."/>
            <person name="Pati A."/>
            <person name="Ivanova N."/>
            <person name="Mavromatis K."/>
            <person name="Chen A."/>
            <person name="Palaniappan K."/>
            <person name="Land M."/>
            <person name="Hauser L."/>
            <person name="Chang Y.J."/>
            <person name="Jeffries C.D."/>
            <person name="Bristow J."/>
            <person name="Eisen J.A."/>
            <person name="Markowitz V."/>
            <person name="Hugenholtz P."/>
            <person name="Kyrpides N.C."/>
            <person name="Klenk H.P."/>
        </authorList>
    </citation>
    <scope>NUCLEOTIDE SEQUENCE [LARGE SCALE GENOMIC DNA]</scope>
    <source>
        <strain evidence="3">DSM 44728 / CIP 108903 / NRRL B-16338 / NBRC 102104 / LLR-40K-21</strain>
    </source>
</reference>
<dbReference type="EMBL" id="CP001778">
    <property type="protein sequence ID" value="ADD39755.1"/>
    <property type="molecule type" value="Genomic_DNA"/>
</dbReference>
<feature type="compositionally biased region" description="Basic and acidic residues" evidence="1">
    <location>
        <begin position="410"/>
        <end position="420"/>
    </location>
</feature>
<dbReference type="RefSeq" id="WP_013015326.1">
    <property type="nucleotide sequence ID" value="NC_013947.1"/>
</dbReference>
<feature type="region of interest" description="Disordered" evidence="1">
    <location>
        <begin position="207"/>
        <end position="297"/>
    </location>
</feature>
<feature type="region of interest" description="Disordered" evidence="1">
    <location>
        <begin position="498"/>
        <end position="522"/>
    </location>
</feature>
<dbReference type="KEGG" id="sna:Snas_0033"/>
<dbReference type="Proteomes" id="UP000000844">
    <property type="component" value="Chromosome"/>
</dbReference>
<organism evidence="2 3">
    <name type="scientific">Stackebrandtia nassauensis (strain DSM 44728 / CIP 108903 / NRRL B-16338 / NBRC 102104 / LLR-40K-21)</name>
    <dbReference type="NCBI Taxonomy" id="446470"/>
    <lineage>
        <taxon>Bacteria</taxon>
        <taxon>Bacillati</taxon>
        <taxon>Actinomycetota</taxon>
        <taxon>Actinomycetes</taxon>
        <taxon>Glycomycetales</taxon>
        <taxon>Glycomycetaceae</taxon>
        <taxon>Stackebrandtia</taxon>
    </lineage>
</organism>
<feature type="compositionally biased region" description="Low complexity" evidence="1">
    <location>
        <begin position="234"/>
        <end position="281"/>
    </location>
</feature>
<evidence type="ECO:0000313" key="2">
    <source>
        <dbReference type="EMBL" id="ADD39755.1"/>
    </source>
</evidence>
<proteinExistence type="predicted"/>
<accession>D3PTZ7</accession>
<gene>
    <name evidence="2" type="ordered locus">Snas_0033</name>
</gene>
<evidence type="ECO:0000313" key="3">
    <source>
        <dbReference type="Proteomes" id="UP000000844"/>
    </source>
</evidence>
<feature type="region of interest" description="Disordered" evidence="1">
    <location>
        <begin position="369"/>
        <end position="420"/>
    </location>
</feature>
<dbReference type="AlphaFoldDB" id="D3PTZ7"/>
<name>D3PTZ7_STANL</name>